<comment type="caution">
    <text evidence="2">The sequence shown here is derived from an EMBL/GenBank/DDBJ whole genome shotgun (WGS) entry which is preliminary data.</text>
</comment>
<feature type="transmembrane region" description="Helical" evidence="1">
    <location>
        <begin position="7"/>
        <end position="28"/>
    </location>
</feature>
<accession>A0ABS3FQK1</accession>
<evidence type="ECO:0000313" key="2">
    <source>
        <dbReference type="EMBL" id="MBO0349399.1"/>
    </source>
</evidence>
<feature type="transmembrane region" description="Helical" evidence="1">
    <location>
        <begin position="118"/>
        <end position="137"/>
    </location>
</feature>
<keyword evidence="3" id="KW-1185">Reference proteome</keyword>
<name>A0ABS3FQK1_9CYAN</name>
<feature type="transmembrane region" description="Helical" evidence="1">
    <location>
        <begin position="94"/>
        <end position="112"/>
    </location>
</feature>
<protein>
    <submittedName>
        <fullName evidence="2">Uncharacterized protein</fullName>
    </submittedName>
</protein>
<evidence type="ECO:0000313" key="3">
    <source>
        <dbReference type="Proteomes" id="UP000664844"/>
    </source>
</evidence>
<dbReference type="RefSeq" id="WP_207087923.1">
    <property type="nucleotide sequence ID" value="NZ_JAFLQW010000272.1"/>
</dbReference>
<sequence length="257" mass="28915">MRFNFFGGFSLGLVVILLLAFGILNWLNVPAGNFLDWVIGGASFLWLVVIVTVPWNIYFQAKEVVADAEQSQEKNIPIEAKQLGYVNRIAKRSLWIAIALHIISALVLYGLAATGISAVGYISSVAALLLTGLRPVIRAYEYIATRLSMIRREFKYPREDVLELRDRVFILEEQIKYISDSLDENKPDSWASNKNRQAAALRQDLSQIASSVETLRSTNQAEHDALKKEAQNAIAQLTSDGQFLDHVREIIRFFKTA</sequence>
<keyword evidence="1" id="KW-1133">Transmembrane helix</keyword>
<proteinExistence type="predicted"/>
<feature type="transmembrane region" description="Helical" evidence="1">
    <location>
        <begin position="34"/>
        <end position="53"/>
    </location>
</feature>
<dbReference type="EMBL" id="JAFLQW010000272">
    <property type="protein sequence ID" value="MBO0349399.1"/>
    <property type="molecule type" value="Genomic_DNA"/>
</dbReference>
<dbReference type="Proteomes" id="UP000664844">
    <property type="component" value="Unassembled WGS sequence"/>
</dbReference>
<organism evidence="2 3">
    <name type="scientific">Phormidium pseudopriestleyi FRX01</name>
    <dbReference type="NCBI Taxonomy" id="1759528"/>
    <lineage>
        <taxon>Bacteria</taxon>
        <taxon>Bacillati</taxon>
        <taxon>Cyanobacteriota</taxon>
        <taxon>Cyanophyceae</taxon>
        <taxon>Oscillatoriophycideae</taxon>
        <taxon>Oscillatoriales</taxon>
        <taxon>Oscillatoriaceae</taxon>
        <taxon>Phormidium</taxon>
    </lineage>
</organism>
<reference evidence="2 3" key="1">
    <citation type="submission" date="2021-03" db="EMBL/GenBank/DDBJ databases">
        <title>Metabolic Capacity of the Antarctic Cyanobacterium Phormidium pseudopriestleyi that Sustains Oxygenic Photosynthesis in the Presence of Hydrogen Sulfide.</title>
        <authorList>
            <person name="Lumian J.E."/>
            <person name="Jungblut A.D."/>
            <person name="Dillon M.L."/>
            <person name="Hawes I."/>
            <person name="Doran P.T."/>
            <person name="Mackey T.J."/>
            <person name="Dick G.J."/>
            <person name="Grettenberger C.L."/>
            <person name="Sumner D.Y."/>
        </authorList>
    </citation>
    <scope>NUCLEOTIDE SEQUENCE [LARGE SCALE GENOMIC DNA]</scope>
    <source>
        <strain evidence="2 3">FRX01</strain>
    </source>
</reference>
<keyword evidence="1" id="KW-0812">Transmembrane</keyword>
<evidence type="ECO:0000256" key="1">
    <source>
        <dbReference type="SAM" id="Phobius"/>
    </source>
</evidence>
<gene>
    <name evidence="2" type="ORF">J0895_09830</name>
</gene>
<keyword evidence="1" id="KW-0472">Membrane</keyword>